<keyword evidence="5 11" id="KW-1133">Transmembrane helix</keyword>
<keyword evidence="4 11" id="KW-0812">Transmembrane</keyword>
<evidence type="ECO:0000256" key="5">
    <source>
        <dbReference type="ARBA" id="ARBA00022989"/>
    </source>
</evidence>
<feature type="transmembrane region" description="Helical" evidence="11">
    <location>
        <begin position="624"/>
        <end position="645"/>
    </location>
</feature>
<feature type="binding site" evidence="9">
    <location>
        <position position="125"/>
    </location>
    <ligand>
        <name>UDP-alpha-D-glucose</name>
        <dbReference type="ChEBI" id="CHEBI:58885"/>
    </ligand>
</feature>
<feature type="transmembrane region" description="Helical" evidence="11">
    <location>
        <begin position="49"/>
        <end position="67"/>
    </location>
</feature>
<keyword evidence="13" id="KW-1185">Reference proteome</keyword>
<comment type="subcellular location">
    <subcellularLocation>
        <location evidence="1">Endomembrane system</location>
        <topology evidence="1">Multi-pass membrane protein</topology>
    </subcellularLocation>
</comment>
<feature type="transmembrane region" description="Helical" evidence="11">
    <location>
        <begin position="504"/>
        <end position="529"/>
    </location>
</feature>
<evidence type="ECO:0000256" key="11">
    <source>
        <dbReference type="SAM" id="Phobius"/>
    </source>
</evidence>
<dbReference type="Gene3D" id="3.90.550.10">
    <property type="entry name" value="Spore Coat Polysaccharide Biosynthesis Protein SpsA, Chain A"/>
    <property type="match status" value="1"/>
</dbReference>
<dbReference type="SUPFAM" id="SSF53448">
    <property type="entry name" value="Nucleotide-diphospho-sugar transferases"/>
    <property type="match status" value="1"/>
</dbReference>
<protein>
    <recommendedName>
        <fullName evidence="14">Cellulose synthase-like protein E1</fullName>
    </recommendedName>
</protein>
<dbReference type="InterPro" id="IPR029044">
    <property type="entry name" value="Nucleotide-diphossugar_trans"/>
</dbReference>
<evidence type="ECO:0000256" key="2">
    <source>
        <dbReference type="ARBA" id="ARBA00022676"/>
    </source>
</evidence>
<feature type="active site" evidence="8">
    <location>
        <position position="125"/>
    </location>
</feature>
<feature type="transmembrane region" description="Helical" evidence="11">
    <location>
        <begin position="657"/>
        <end position="674"/>
    </location>
</feature>
<evidence type="ECO:0000256" key="9">
    <source>
        <dbReference type="PIRSR" id="PIRSR605150-2"/>
    </source>
</evidence>
<evidence type="ECO:0000256" key="4">
    <source>
        <dbReference type="ARBA" id="ARBA00022692"/>
    </source>
</evidence>
<proteinExistence type="predicted"/>
<reference evidence="12 13" key="1">
    <citation type="journal article" date="2020" name="Mol. Biol. Evol.">
        <title>Distinct Expression and Methylation Patterns for Genes with Different Fates following a Single Whole-Genome Duplication in Flowering Plants.</title>
        <authorList>
            <person name="Shi T."/>
            <person name="Rahmani R.S."/>
            <person name="Gugger P.F."/>
            <person name="Wang M."/>
            <person name="Li H."/>
            <person name="Zhang Y."/>
            <person name="Li Z."/>
            <person name="Wang Q."/>
            <person name="Van de Peer Y."/>
            <person name="Marchal K."/>
            <person name="Chen J."/>
        </authorList>
    </citation>
    <scope>NUCLEOTIDE SEQUENCE [LARGE SCALE GENOMIC DNA]</scope>
    <source>
        <tissue evidence="12">Leaf</tissue>
    </source>
</reference>
<dbReference type="AlphaFoldDB" id="A0A822XTP1"/>
<feature type="transmembrane region" description="Helical" evidence="11">
    <location>
        <begin position="590"/>
        <end position="609"/>
    </location>
</feature>
<sequence length="675" mass="77408">MEKDDYIPLFETQEAKGRMAYRLSMFLCICLVFWYIVSYLPGEGEEGRWAWIGLVGAELWFSLYWVFTQSVRWNRIYQRTAGDVDIFVCTADPTVEPPVMVMNTVLSLMAYDYPPEKLSVYLSDDEASHFSKLWLPFCKKFRVEPRSPAAYFSTNSEPLDPHPIRAKEWSSVKHKGFPEWGLGSNDHHTFLQILIDGRDSNSVDMEGSPLPTMVYMAREKRPQHHHNFKDGAMNALLRVSSKISEGQIILNVDCDMYSNDSQSMRDALCFFMDEKKGNEIAYVQYPQSFNNITKNYIYGSSIRQIYEVDRIFVNFFISWFGWLWGPLYIGTGCFHRRDALCGKKYNGNNPTKTLMEEKKAENDRKVEESISELEERLKMGLKYGCPVEDVITGLSIQCRGWKSVYFSPARKGFLGVAPTTLPQSLVQHKRWSEGDFQILLSKYSPLLFGHGKIKAGLQMGYYIYCLWAPNCLATLYYVAIPSLYLFKGISLFPQISNAWSIPFAYLIIAMYTYSLGEFLCFGGTFQGWWNDQRMWMFKRTISYLFAFTDTLSKVVGVTKSAFVITSKVSDQDVAQRYEQEIMEFGSSSPMFSIIATLALLNLFSLFGGIKRVVMQMEADVFQQLGMQIFLCGFIVVINQPVYQALFLRKDKGGMPRALTFISVISALLACVISLL</sequence>
<accession>A0A822XTP1</accession>
<evidence type="ECO:0000256" key="1">
    <source>
        <dbReference type="ARBA" id="ARBA00004127"/>
    </source>
</evidence>
<dbReference type="InterPro" id="IPR005150">
    <property type="entry name" value="Cellulose_synth"/>
</dbReference>
<feature type="transmembrane region" description="Helical" evidence="11">
    <location>
        <begin position="461"/>
        <end position="484"/>
    </location>
</feature>
<evidence type="ECO:0000256" key="3">
    <source>
        <dbReference type="ARBA" id="ARBA00022679"/>
    </source>
</evidence>
<feature type="binding site" evidence="10">
    <location>
        <position position="253"/>
    </location>
    <ligand>
        <name>Mn(2+)</name>
        <dbReference type="ChEBI" id="CHEBI:29035"/>
    </ligand>
</feature>
<evidence type="ECO:0008006" key="14">
    <source>
        <dbReference type="Google" id="ProtNLM"/>
    </source>
</evidence>
<evidence type="ECO:0000256" key="6">
    <source>
        <dbReference type="ARBA" id="ARBA00023136"/>
    </source>
</evidence>
<dbReference type="Pfam" id="PF03552">
    <property type="entry name" value="Cellulose_synt"/>
    <property type="match status" value="3"/>
</dbReference>
<feature type="binding site" evidence="10">
    <location>
        <position position="229"/>
    </location>
    <ligand>
        <name>Mn(2+)</name>
        <dbReference type="ChEBI" id="CHEBI:29035"/>
    </ligand>
</feature>
<name>A0A822XTP1_NELNU</name>
<keyword evidence="2" id="KW-0328">Glycosyltransferase</keyword>
<keyword evidence="7" id="KW-0961">Cell wall biogenesis/degradation</keyword>
<organism evidence="12 13">
    <name type="scientific">Nelumbo nucifera</name>
    <name type="common">Sacred lotus</name>
    <dbReference type="NCBI Taxonomy" id="4432"/>
    <lineage>
        <taxon>Eukaryota</taxon>
        <taxon>Viridiplantae</taxon>
        <taxon>Streptophyta</taxon>
        <taxon>Embryophyta</taxon>
        <taxon>Tracheophyta</taxon>
        <taxon>Spermatophyta</taxon>
        <taxon>Magnoliopsida</taxon>
        <taxon>Proteales</taxon>
        <taxon>Nelumbonaceae</taxon>
        <taxon>Nelumbo</taxon>
    </lineage>
</organism>
<evidence type="ECO:0000256" key="8">
    <source>
        <dbReference type="PIRSR" id="PIRSR605150-1"/>
    </source>
</evidence>
<evidence type="ECO:0000256" key="7">
    <source>
        <dbReference type="ARBA" id="ARBA00023316"/>
    </source>
</evidence>
<keyword evidence="3" id="KW-0808">Transferase</keyword>
<feature type="binding site" evidence="9">
    <location>
        <position position="96"/>
    </location>
    <ligand>
        <name>UDP-alpha-D-glucose</name>
        <dbReference type="ChEBI" id="CHEBI:58885"/>
    </ligand>
</feature>
<dbReference type="GO" id="GO:0016760">
    <property type="term" value="F:cellulose synthase (UDP-forming) activity"/>
    <property type="evidence" value="ECO:0007669"/>
    <property type="project" value="InterPro"/>
</dbReference>
<keyword evidence="6 11" id="KW-0472">Membrane</keyword>
<evidence type="ECO:0000313" key="12">
    <source>
        <dbReference type="EMBL" id="DAD23687.1"/>
    </source>
</evidence>
<dbReference type="EMBL" id="DUZY01000001">
    <property type="protein sequence ID" value="DAD23687.1"/>
    <property type="molecule type" value="Genomic_DNA"/>
</dbReference>
<comment type="caution">
    <text evidence="12">The sequence shown here is derived from an EMBL/GenBank/DDBJ whole genome shotgun (WGS) entry which is preliminary data.</text>
</comment>
<dbReference type="Proteomes" id="UP000607653">
    <property type="component" value="Unassembled WGS sequence"/>
</dbReference>
<dbReference type="GO" id="GO:0071555">
    <property type="term" value="P:cell wall organization"/>
    <property type="evidence" value="ECO:0007669"/>
    <property type="project" value="UniProtKB-KW"/>
</dbReference>
<evidence type="ECO:0000313" key="13">
    <source>
        <dbReference type="Proteomes" id="UP000607653"/>
    </source>
</evidence>
<feature type="transmembrane region" description="Helical" evidence="11">
    <location>
        <begin position="20"/>
        <end position="37"/>
    </location>
</feature>
<feature type="active site" evidence="8">
    <location>
        <position position="389"/>
    </location>
</feature>
<dbReference type="GO" id="GO:0012505">
    <property type="term" value="C:endomembrane system"/>
    <property type="evidence" value="ECO:0007669"/>
    <property type="project" value="UniProtKB-SubCell"/>
</dbReference>
<gene>
    <name evidence="12" type="ORF">HUJ06_025150</name>
</gene>
<dbReference type="GO" id="GO:0016020">
    <property type="term" value="C:membrane"/>
    <property type="evidence" value="ECO:0007669"/>
    <property type="project" value="InterPro"/>
</dbReference>
<dbReference type="GO" id="GO:0030244">
    <property type="term" value="P:cellulose biosynthetic process"/>
    <property type="evidence" value="ECO:0007669"/>
    <property type="project" value="InterPro"/>
</dbReference>
<dbReference type="PANTHER" id="PTHR13301">
    <property type="entry name" value="X-BOX TRANSCRIPTION FACTOR-RELATED"/>
    <property type="match status" value="1"/>
</dbReference>
<evidence type="ECO:0000256" key="10">
    <source>
        <dbReference type="PIRSR" id="PIRSR605150-3"/>
    </source>
</evidence>